<evidence type="ECO:0000256" key="13">
    <source>
        <dbReference type="SAM" id="MobiDB-lite"/>
    </source>
</evidence>
<evidence type="ECO:0000256" key="3">
    <source>
        <dbReference type="ARBA" id="ARBA00022695"/>
    </source>
</evidence>
<keyword evidence="11" id="KW-0511">Multifunctional enzyme</keyword>
<keyword evidence="4" id="KW-0540">Nuclease</keyword>
<dbReference type="InterPro" id="IPR050951">
    <property type="entry name" value="Retrovirus_Pol_polyprotein"/>
</dbReference>
<comment type="caution">
    <text evidence="15">The sequence shown here is derived from an EMBL/GenBank/DDBJ whole genome shotgun (WGS) entry which is preliminary data.</text>
</comment>
<keyword evidence="2" id="KW-0808">Transferase</keyword>
<feature type="coiled-coil region" evidence="12">
    <location>
        <begin position="48"/>
        <end position="82"/>
    </location>
</feature>
<dbReference type="CDD" id="cd00303">
    <property type="entry name" value="retropepsin_like"/>
    <property type="match status" value="1"/>
</dbReference>
<dbReference type="Gene3D" id="2.40.70.10">
    <property type="entry name" value="Acid Proteases"/>
    <property type="match status" value="1"/>
</dbReference>
<dbReference type="Gene3D" id="3.10.20.370">
    <property type="match status" value="1"/>
</dbReference>
<dbReference type="GO" id="GO:0006508">
    <property type="term" value="P:proteolysis"/>
    <property type="evidence" value="ECO:0007669"/>
    <property type="project" value="UniProtKB-KW"/>
</dbReference>
<dbReference type="CDD" id="cd09274">
    <property type="entry name" value="RNase_HI_RT_Ty3"/>
    <property type="match status" value="1"/>
</dbReference>
<dbReference type="Gene3D" id="3.30.70.270">
    <property type="match status" value="2"/>
</dbReference>
<dbReference type="FunFam" id="3.30.70.270:FF:000020">
    <property type="entry name" value="Transposon Tf2-6 polyprotein-like Protein"/>
    <property type="match status" value="1"/>
</dbReference>
<protein>
    <recommendedName>
        <fullName evidence="14">Reverse transcriptase domain-containing protein</fullName>
    </recommendedName>
</protein>
<keyword evidence="5" id="KW-0255">Endonuclease</keyword>
<dbReference type="InterPro" id="IPR021109">
    <property type="entry name" value="Peptidase_aspartic_dom_sf"/>
</dbReference>
<dbReference type="InterPro" id="IPR000477">
    <property type="entry name" value="RT_dom"/>
</dbReference>
<name>A0A2G8JEJ6_STIJA</name>
<dbReference type="InterPro" id="IPR041577">
    <property type="entry name" value="RT_RNaseH_2"/>
</dbReference>
<organism evidence="15 16">
    <name type="scientific">Stichopus japonicus</name>
    <name type="common">Sea cucumber</name>
    <dbReference type="NCBI Taxonomy" id="307972"/>
    <lineage>
        <taxon>Eukaryota</taxon>
        <taxon>Metazoa</taxon>
        <taxon>Echinodermata</taxon>
        <taxon>Eleutherozoa</taxon>
        <taxon>Echinozoa</taxon>
        <taxon>Holothuroidea</taxon>
        <taxon>Aspidochirotacea</taxon>
        <taxon>Aspidochirotida</taxon>
        <taxon>Stichopodidae</taxon>
        <taxon>Apostichopus</taxon>
    </lineage>
</organism>
<evidence type="ECO:0000256" key="10">
    <source>
        <dbReference type="ARBA" id="ARBA00022918"/>
    </source>
</evidence>
<keyword evidence="16" id="KW-1185">Reference proteome</keyword>
<evidence type="ECO:0000259" key="14">
    <source>
        <dbReference type="PROSITE" id="PS50878"/>
    </source>
</evidence>
<evidence type="ECO:0000313" key="16">
    <source>
        <dbReference type="Proteomes" id="UP000230750"/>
    </source>
</evidence>
<keyword evidence="6" id="KW-0378">Hydrolase</keyword>
<evidence type="ECO:0000256" key="2">
    <source>
        <dbReference type="ARBA" id="ARBA00022679"/>
    </source>
</evidence>
<evidence type="ECO:0000256" key="7">
    <source>
        <dbReference type="ARBA" id="ARBA00022842"/>
    </source>
</evidence>
<evidence type="ECO:0000256" key="4">
    <source>
        <dbReference type="ARBA" id="ARBA00022722"/>
    </source>
</evidence>
<feature type="domain" description="Reverse transcriptase" evidence="14">
    <location>
        <begin position="366"/>
        <end position="545"/>
    </location>
</feature>
<gene>
    <name evidence="15" type="ORF">BSL78_28999</name>
</gene>
<evidence type="ECO:0000313" key="15">
    <source>
        <dbReference type="EMBL" id="PIK34177.1"/>
    </source>
</evidence>
<keyword evidence="1" id="KW-0645">Protease</keyword>
<dbReference type="PANTHER" id="PTHR37984:SF5">
    <property type="entry name" value="PROTEIN NYNRIN-LIKE"/>
    <property type="match status" value="1"/>
</dbReference>
<dbReference type="GO" id="GO:0004519">
    <property type="term" value="F:endonuclease activity"/>
    <property type="evidence" value="ECO:0007669"/>
    <property type="project" value="UniProtKB-KW"/>
</dbReference>
<dbReference type="GO" id="GO:0003964">
    <property type="term" value="F:RNA-directed DNA polymerase activity"/>
    <property type="evidence" value="ECO:0007669"/>
    <property type="project" value="UniProtKB-KW"/>
</dbReference>
<dbReference type="FunFam" id="3.10.10.10:FF:000007">
    <property type="entry name" value="Retrovirus-related Pol polyprotein from transposon 17.6-like Protein"/>
    <property type="match status" value="1"/>
</dbReference>
<evidence type="ECO:0000256" key="12">
    <source>
        <dbReference type="SAM" id="Coils"/>
    </source>
</evidence>
<evidence type="ECO:0000256" key="6">
    <source>
        <dbReference type="ARBA" id="ARBA00022801"/>
    </source>
</evidence>
<dbReference type="GO" id="GO:0015074">
    <property type="term" value="P:DNA integration"/>
    <property type="evidence" value="ECO:0007669"/>
    <property type="project" value="UniProtKB-KW"/>
</dbReference>
<evidence type="ECO:0000256" key="9">
    <source>
        <dbReference type="ARBA" id="ARBA00022908"/>
    </source>
</evidence>
<feature type="compositionally biased region" description="Basic and acidic residues" evidence="13">
    <location>
        <begin position="95"/>
        <end position="108"/>
    </location>
</feature>
<feature type="region of interest" description="Disordered" evidence="13">
    <location>
        <begin position="83"/>
        <end position="108"/>
    </location>
</feature>
<keyword evidence="7" id="KW-0460">Magnesium</keyword>
<sequence length="789" mass="88538">MKDEGHMSFIQLRDWALDMGEDESPSHDKRMAAVSFAETVGDKLSDTLERLSSAISKQTEAVEAVRKQQFEFNTRLERLEDQSARKGTFTKRPKRDRDSIGGEQADRDGKLADVEIEAVIDTGSQVTIIPEQTFQEYLGHLPLEQLNWLNLRAANNTDIPYTGFFLSDVQLGGITIPERGILVVRLAKPGCMLIGMNVLNHCAPEQLAQLLELPSTHQPQIKAKVVQGVVKVAGSRKVRIPARSAIVVPVTGPVCSEAAEVIVEPVENLPAGVSVCCTLTFACKGRLNLQVVNLSEEEVWLNPRAPLGKLQYATMVDDGSVNFEGINRLNADINYIQMDREPDAESKVSKLLWSGLSSEQRQQAENLLRMNSDVFAASDTDLGYTDKTDGSLRLCVDYRRLNEKTIKDSYPIPRIDESLDALHGAEWFSSIDLLAGYHQVAVDKADRYKTSFTTPFGLFEYNRMPFGLCNAPGTFQRLMQACLSDQFFQCVLCYLDDILVYSKSFEEHLTNLSLVFDRLRKFGLKIKPSKCELFKPEVKYLGHIVTRDGVMTDPGKVDAVKKWPTPKDVKELRSYLGFCSFYRRFVPGFSKIAGPLHALVANCLKERKNNQRAAFTWQTEHQQAFDTLKSKLCSRPILAYADFKLPFEVEIDASFLGLGAVLSQVQNGKKCVIAYASRTLRGPERNMEKYSSMKLELLGMKWAITEKFRDYLLGSTFVIYTDNNPLAHLKSAKLDAVSQRWVGALAAFEFSVAYKPGKSNQAADALSRRPVDKVQITMFHLLIMCIQPE</sequence>
<dbReference type="EMBL" id="MRZV01002258">
    <property type="protein sequence ID" value="PIK34177.1"/>
    <property type="molecule type" value="Genomic_DNA"/>
</dbReference>
<reference evidence="15 16" key="1">
    <citation type="journal article" date="2017" name="PLoS Biol.">
        <title>The sea cucumber genome provides insights into morphological evolution and visceral regeneration.</title>
        <authorList>
            <person name="Zhang X."/>
            <person name="Sun L."/>
            <person name="Yuan J."/>
            <person name="Sun Y."/>
            <person name="Gao Y."/>
            <person name="Zhang L."/>
            <person name="Li S."/>
            <person name="Dai H."/>
            <person name="Hamel J.F."/>
            <person name="Liu C."/>
            <person name="Yu Y."/>
            <person name="Liu S."/>
            <person name="Lin W."/>
            <person name="Guo K."/>
            <person name="Jin S."/>
            <person name="Xu P."/>
            <person name="Storey K.B."/>
            <person name="Huan P."/>
            <person name="Zhang T."/>
            <person name="Zhou Y."/>
            <person name="Zhang J."/>
            <person name="Lin C."/>
            <person name="Li X."/>
            <person name="Xing L."/>
            <person name="Huo D."/>
            <person name="Sun M."/>
            <person name="Wang L."/>
            <person name="Mercier A."/>
            <person name="Li F."/>
            <person name="Yang H."/>
            <person name="Xiang J."/>
        </authorList>
    </citation>
    <scope>NUCLEOTIDE SEQUENCE [LARGE SCALE GENOMIC DNA]</scope>
    <source>
        <strain evidence="15">Shaxun</strain>
        <tissue evidence="15">Muscle</tissue>
    </source>
</reference>
<dbReference type="PROSITE" id="PS00141">
    <property type="entry name" value="ASP_PROTEASE"/>
    <property type="match status" value="1"/>
</dbReference>
<evidence type="ECO:0000256" key="5">
    <source>
        <dbReference type="ARBA" id="ARBA00022759"/>
    </source>
</evidence>
<proteinExistence type="predicted"/>
<keyword evidence="3" id="KW-0548">Nucleotidyltransferase</keyword>
<dbReference type="Pfam" id="PF00078">
    <property type="entry name" value="RVT_1"/>
    <property type="match status" value="1"/>
</dbReference>
<dbReference type="InterPro" id="IPR043502">
    <property type="entry name" value="DNA/RNA_pol_sf"/>
</dbReference>
<dbReference type="OrthoDB" id="8000983at2759"/>
<evidence type="ECO:0000256" key="11">
    <source>
        <dbReference type="ARBA" id="ARBA00023268"/>
    </source>
</evidence>
<dbReference type="FunFam" id="3.10.20.370:FF:000001">
    <property type="entry name" value="Retrovirus-related Pol polyprotein from transposon 17.6-like protein"/>
    <property type="match status" value="1"/>
</dbReference>
<dbReference type="SUPFAM" id="SSF50630">
    <property type="entry name" value="Acid proteases"/>
    <property type="match status" value="1"/>
</dbReference>
<dbReference type="GO" id="GO:0003723">
    <property type="term" value="F:RNA binding"/>
    <property type="evidence" value="ECO:0007669"/>
    <property type="project" value="UniProtKB-KW"/>
</dbReference>
<dbReference type="SUPFAM" id="SSF56672">
    <property type="entry name" value="DNA/RNA polymerases"/>
    <property type="match status" value="1"/>
</dbReference>
<dbReference type="Pfam" id="PF13975">
    <property type="entry name" value="gag-asp_proteas"/>
    <property type="match status" value="1"/>
</dbReference>
<dbReference type="PROSITE" id="PS50878">
    <property type="entry name" value="RT_POL"/>
    <property type="match status" value="1"/>
</dbReference>
<dbReference type="InterPro" id="IPR043128">
    <property type="entry name" value="Rev_trsase/Diguanyl_cyclase"/>
</dbReference>
<keyword evidence="12" id="KW-0175">Coiled coil</keyword>
<dbReference type="AlphaFoldDB" id="A0A2G8JEJ6"/>
<keyword evidence="8" id="KW-0694">RNA-binding</keyword>
<dbReference type="Pfam" id="PF17919">
    <property type="entry name" value="RT_RNaseH_2"/>
    <property type="match status" value="1"/>
</dbReference>
<evidence type="ECO:0000256" key="8">
    <source>
        <dbReference type="ARBA" id="ARBA00022884"/>
    </source>
</evidence>
<evidence type="ECO:0000256" key="1">
    <source>
        <dbReference type="ARBA" id="ARBA00022670"/>
    </source>
</evidence>
<keyword evidence="9" id="KW-0229">DNA integration</keyword>
<dbReference type="PANTHER" id="PTHR37984">
    <property type="entry name" value="PROTEIN CBG26694"/>
    <property type="match status" value="1"/>
</dbReference>
<keyword evidence="10" id="KW-0695">RNA-directed DNA polymerase</keyword>
<dbReference type="Proteomes" id="UP000230750">
    <property type="component" value="Unassembled WGS sequence"/>
</dbReference>
<dbReference type="InterPro" id="IPR001969">
    <property type="entry name" value="Aspartic_peptidase_AS"/>
</dbReference>
<accession>A0A2G8JEJ6</accession>
<dbReference type="CDD" id="cd01647">
    <property type="entry name" value="RT_LTR"/>
    <property type="match status" value="1"/>
</dbReference>
<dbReference type="GO" id="GO:0004190">
    <property type="term" value="F:aspartic-type endopeptidase activity"/>
    <property type="evidence" value="ECO:0007669"/>
    <property type="project" value="InterPro"/>
</dbReference>